<dbReference type="AlphaFoldDB" id="L8HYW1"/>
<protein>
    <submittedName>
        <fullName evidence="2">Uncharacterized protein</fullName>
    </submittedName>
</protein>
<dbReference type="Proteomes" id="UP000011080">
    <property type="component" value="Unassembled WGS sequence"/>
</dbReference>
<evidence type="ECO:0000313" key="2">
    <source>
        <dbReference type="EMBL" id="ELR48504.1"/>
    </source>
</evidence>
<name>L8HYW1_9CETA</name>
<gene>
    <name evidence="2" type="ORF">M91_17871</name>
</gene>
<reference evidence="2 3" key="1">
    <citation type="journal article" date="2012" name="Nat. Genet.">
        <title>The yak genome and adaptation to life at high altitude.</title>
        <authorList>
            <person name="Qiu Q."/>
            <person name="Zhang G."/>
            <person name="Ma T."/>
            <person name="Qian W."/>
            <person name="Wang J."/>
            <person name="Ye Z."/>
            <person name="Cao C."/>
            <person name="Hu Q."/>
            <person name="Kim J."/>
            <person name="Larkin D.M."/>
            <person name="Auvil L."/>
            <person name="Capitanu B."/>
            <person name="Ma J."/>
            <person name="Lewin H.A."/>
            <person name="Qian X."/>
            <person name="Lang Y."/>
            <person name="Zhou R."/>
            <person name="Wang L."/>
            <person name="Wang K."/>
            <person name="Xia J."/>
            <person name="Liao S."/>
            <person name="Pan S."/>
            <person name="Lu X."/>
            <person name="Hou H."/>
            <person name="Wang Y."/>
            <person name="Zang X."/>
            <person name="Yin Y."/>
            <person name="Ma H."/>
            <person name="Zhang J."/>
            <person name="Wang Z."/>
            <person name="Zhang Y."/>
            <person name="Zhang D."/>
            <person name="Yonezawa T."/>
            <person name="Hasegawa M."/>
            <person name="Zhong Y."/>
            <person name="Liu W."/>
            <person name="Zhang Y."/>
            <person name="Huang Z."/>
            <person name="Zhang S."/>
            <person name="Long R."/>
            <person name="Yang H."/>
            <person name="Wang J."/>
            <person name="Lenstra J.A."/>
            <person name="Cooper D.N."/>
            <person name="Wu Y."/>
            <person name="Wang J."/>
            <person name="Shi P."/>
            <person name="Wang J."/>
            <person name="Liu J."/>
        </authorList>
    </citation>
    <scope>NUCLEOTIDE SEQUENCE [LARGE SCALE GENOMIC DNA]</scope>
    <source>
        <strain evidence="3">yakQH1</strain>
    </source>
</reference>
<evidence type="ECO:0000256" key="1">
    <source>
        <dbReference type="SAM" id="MobiDB-lite"/>
    </source>
</evidence>
<evidence type="ECO:0000313" key="3">
    <source>
        <dbReference type="Proteomes" id="UP000011080"/>
    </source>
</evidence>
<organism evidence="2 3">
    <name type="scientific">Bos mutus</name>
    <name type="common">wild yak</name>
    <dbReference type="NCBI Taxonomy" id="72004"/>
    <lineage>
        <taxon>Eukaryota</taxon>
        <taxon>Metazoa</taxon>
        <taxon>Chordata</taxon>
        <taxon>Craniata</taxon>
        <taxon>Vertebrata</taxon>
        <taxon>Euteleostomi</taxon>
        <taxon>Mammalia</taxon>
        <taxon>Eutheria</taxon>
        <taxon>Laurasiatheria</taxon>
        <taxon>Artiodactyla</taxon>
        <taxon>Ruminantia</taxon>
        <taxon>Pecora</taxon>
        <taxon>Bovidae</taxon>
        <taxon>Bovinae</taxon>
        <taxon>Bos</taxon>
    </lineage>
</organism>
<feature type="region of interest" description="Disordered" evidence="1">
    <location>
        <begin position="93"/>
        <end position="133"/>
    </location>
</feature>
<dbReference type="EMBL" id="JH882702">
    <property type="protein sequence ID" value="ELR48504.1"/>
    <property type="molecule type" value="Genomic_DNA"/>
</dbReference>
<feature type="compositionally biased region" description="Basic and acidic residues" evidence="1">
    <location>
        <begin position="93"/>
        <end position="114"/>
    </location>
</feature>
<proteinExistence type="predicted"/>
<accession>L8HYW1</accession>
<sequence>MLQVTELKAQRVLLSSERHLRPSPGGFQKCLGITDSTVALIRSMTPLRIIAPSTISRTHRSVGKGIKSGLSGVAQGGGAAPGRGVTVISASHHQERLGHRGQDDASAPEGRDEPIVTWDNGELGQDDGPYDQESSGYLLRALDTQTDVSVVIPSGSKCLEPGPLASTDLLLHRHSLQNLVLEGCPQEKDNDLRFLDEQREEVDLLHELDLHVLDQRAQLGTEEPLLVLGLTSKSAMAFTPAPQP</sequence>